<feature type="transmembrane region" description="Helical" evidence="6">
    <location>
        <begin position="49"/>
        <end position="75"/>
    </location>
</feature>
<feature type="transmembrane region" description="Helical" evidence="6">
    <location>
        <begin position="368"/>
        <end position="390"/>
    </location>
</feature>
<dbReference type="RefSeq" id="WP_008664796.1">
    <property type="nucleotide sequence ID" value="NZ_AP019724.1"/>
</dbReference>
<dbReference type="PANTHER" id="PTHR30250">
    <property type="entry name" value="PST FAMILY PREDICTED COLANIC ACID TRANSPORTER"/>
    <property type="match status" value="1"/>
</dbReference>
<dbReference type="Proteomes" id="UP000433928">
    <property type="component" value="Unassembled WGS sequence"/>
</dbReference>
<dbReference type="EMBL" id="AP019724">
    <property type="protein sequence ID" value="BBK88700.1"/>
    <property type="molecule type" value="Genomic_DNA"/>
</dbReference>
<protein>
    <submittedName>
        <fullName evidence="8">Oligosaccharide flippase family protein</fullName>
    </submittedName>
    <submittedName>
        <fullName evidence="9">Polysaccharide biosynthesis protein</fullName>
    </submittedName>
</protein>
<dbReference type="PANTHER" id="PTHR30250:SF11">
    <property type="entry name" value="O-ANTIGEN TRANSPORTER-RELATED"/>
    <property type="match status" value="1"/>
</dbReference>
<feature type="transmembrane region" description="Helical" evidence="6">
    <location>
        <begin position="96"/>
        <end position="115"/>
    </location>
</feature>
<evidence type="ECO:0000313" key="14">
    <source>
        <dbReference type="Proteomes" id="UP000433928"/>
    </source>
</evidence>
<dbReference type="AlphaFoldDB" id="A0A3E4R5H0"/>
<feature type="transmembrane region" description="Helical" evidence="6">
    <location>
        <begin position="262"/>
        <end position="284"/>
    </location>
</feature>
<feature type="transmembrane region" description="Helical" evidence="6">
    <location>
        <begin position="152"/>
        <end position="174"/>
    </location>
</feature>
<evidence type="ECO:0000256" key="5">
    <source>
        <dbReference type="ARBA" id="ARBA00023136"/>
    </source>
</evidence>
<dbReference type="EMBL" id="QRVP01000006">
    <property type="protein sequence ID" value="RGS55172.1"/>
    <property type="molecule type" value="Genomic_DNA"/>
</dbReference>
<accession>A0A3E4R5H0</accession>
<sequence length="422" mass="47340">MRNNTVILIKNLAQRGLMHMFGANVFNKIISFSGTILLVRILSKGEYGVYAYVQNILSFFLLLNGLGVVSGLLQYGSVYRNSPLMYAFFKYGLRRGVIANIILAFGIGLFGLLFVKDSSTSILFVIISFIPVFTIIYEIFQIYNLVLRNNKFYSLYTSLNTVLVMGGTVVGAYFLGVKGIFAFTYIALLGCIGAGMVYLKRGGWIWCDARVVITKEEASEFNRFSLVSMFNNGVSFLVYIIDVFLIGVITEDMNVLASYKTATLIPFALTFIPSTIMTFVYPYFANHQNDKNWVRNHYMKLLKYCLGLNLCISLFLIFFSKLIVQICFGKEYLDCVSIFIVLAIGYFFTASLRIPGGNVLASLGKIKVNFYITVAMGLFNIIADVVLIYWMGSIGAAISTLSVFLLSGLVSNLYLYRYLLSK</sequence>
<evidence type="ECO:0000256" key="2">
    <source>
        <dbReference type="ARBA" id="ARBA00022475"/>
    </source>
</evidence>
<feature type="transmembrane region" description="Helical" evidence="6">
    <location>
        <begin position="180"/>
        <end position="199"/>
    </location>
</feature>
<feature type="transmembrane region" description="Helical" evidence="6">
    <location>
        <begin position="336"/>
        <end position="356"/>
    </location>
</feature>
<evidence type="ECO:0000256" key="6">
    <source>
        <dbReference type="SAM" id="Phobius"/>
    </source>
</evidence>
<feature type="transmembrane region" description="Helical" evidence="6">
    <location>
        <begin position="21"/>
        <end position="43"/>
    </location>
</feature>
<keyword evidence="4 6" id="KW-1133">Transmembrane helix</keyword>
<evidence type="ECO:0000313" key="10">
    <source>
        <dbReference type="EMBL" id="RGS55172.1"/>
    </source>
</evidence>
<keyword evidence="2" id="KW-1003">Cell membrane</keyword>
<evidence type="ECO:0000313" key="7">
    <source>
        <dbReference type="EMBL" id="BBK88700.1"/>
    </source>
</evidence>
<dbReference type="Proteomes" id="UP000260795">
    <property type="component" value="Unassembled WGS sequence"/>
</dbReference>
<evidence type="ECO:0000256" key="1">
    <source>
        <dbReference type="ARBA" id="ARBA00004651"/>
    </source>
</evidence>
<comment type="subcellular location">
    <subcellularLocation>
        <location evidence="1">Cell membrane</location>
        <topology evidence="1">Multi-pass membrane protein</topology>
    </subcellularLocation>
</comment>
<keyword evidence="3 6" id="KW-0812">Transmembrane</keyword>
<dbReference type="GeneID" id="99752650"/>
<reference evidence="8 14" key="2">
    <citation type="journal article" date="2019" name="Nat. Med.">
        <title>A library of human gut bacterial isolates paired with longitudinal multiomics data enables mechanistic microbiome research.</title>
        <authorList>
            <person name="Poyet M."/>
            <person name="Groussin M."/>
            <person name="Gibbons S.M."/>
            <person name="Avila-Pacheco J."/>
            <person name="Jiang X."/>
            <person name="Kearney S.M."/>
            <person name="Perrotta A.R."/>
            <person name="Berdy B."/>
            <person name="Zhao S."/>
            <person name="Lieberman T.D."/>
            <person name="Swanson P.K."/>
            <person name="Smith M."/>
            <person name="Roesemann S."/>
            <person name="Alexander J.E."/>
            <person name="Rich S.A."/>
            <person name="Livny J."/>
            <person name="Vlamakis H."/>
            <person name="Clish C."/>
            <person name="Bullock K."/>
            <person name="Deik A."/>
            <person name="Scott J."/>
            <person name="Pierce K.A."/>
            <person name="Xavier R.J."/>
            <person name="Alm E.J."/>
        </authorList>
    </citation>
    <scope>NUCLEOTIDE SEQUENCE [LARGE SCALE GENOMIC DNA]</scope>
    <source>
        <strain evidence="8 14">BIOML-A27</strain>
    </source>
</reference>
<name>A0A3E4R5H0_BACUN</name>
<feature type="transmembrane region" description="Helical" evidence="6">
    <location>
        <begin position="304"/>
        <end position="324"/>
    </location>
</feature>
<dbReference type="Proteomes" id="UP000320533">
    <property type="component" value="Chromosome"/>
</dbReference>
<organism evidence="9 11">
    <name type="scientific">Bacteroides uniformis</name>
    <dbReference type="NCBI Taxonomy" id="820"/>
    <lineage>
        <taxon>Bacteria</taxon>
        <taxon>Pseudomonadati</taxon>
        <taxon>Bacteroidota</taxon>
        <taxon>Bacteroidia</taxon>
        <taxon>Bacteroidales</taxon>
        <taxon>Bacteroidaceae</taxon>
        <taxon>Bacteroides</taxon>
    </lineage>
</organism>
<gene>
    <name evidence="7" type="ORF">Bun01g_30700</name>
    <name evidence="10" type="ORF">DWX87_08955</name>
    <name evidence="9" type="ORF">DXC80_08110</name>
    <name evidence="8" type="ORF">GAQ59_08070</name>
</gene>
<dbReference type="InterPro" id="IPR050833">
    <property type="entry name" value="Poly_Biosynth_Transport"/>
</dbReference>
<evidence type="ECO:0000256" key="3">
    <source>
        <dbReference type="ARBA" id="ARBA00022692"/>
    </source>
</evidence>
<proteinExistence type="predicted"/>
<feature type="transmembrane region" description="Helical" evidence="6">
    <location>
        <begin position="396"/>
        <end position="416"/>
    </location>
</feature>
<evidence type="ECO:0000313" key="11">
    <source>
        <dbReference type="Proteomes" id="UP000260795"/>
    </source>
</evidence>
<reference evidence="11 12" key="1">
    <citation type="submission" date="2018-08" db="EMBL/GenBank/DDBJ databases">
        <title>A genome reference for cultivated species of the human gut microbiota.</title>
        <authorList>
            <person name="Zou Y."/>
            <person name="Xue W."/>
            <person name="Luo G."/>
        </authorList>
    </citation>
    <scope>NUCLEOTIDE SEQUENCE [LARGE SCALE GENOMIC DNA]</scope>
    <source>
        <strain evidence="10 12">AF21-53</strain>
        <strain evidence="9 11">TF08-13</strain>
    </source>
</reference>
<feature type="transmembrane region" description="Helical" evidence="6">
    <location>
        <begin position="229"/>
        <end position="250"/>
    </location>
</feature>
<dbReference type="Pfam" id="PF13440">
    <property type="entry name" value="Polysacc_synt_3"/>
    <property type="match status" value="1"/>
</dbReference>
<dbReference type="EMBL" id="WCUG01000007">
    <property type="protein sequence ID" value="KAB4170200.1"/>
    <property type="molecule type" value="Genomic_DNA"/>
</dbReference>
<dbReference type="EMBL" id="QSRK01000009">
    <property type="protein sequence ID" value="RGL14806.1"/>
    <property type="molecule type" value="Genomic_DNA"/>
</dbReference>
<dbReference type="GO" id="GO:0005886">
    <property type="term" value="C:plasma membrane"/>
    <property type="evidence" value="ECO:0007669"/>
    <property type="project" value="UniProtKB-SubCell"/>
</dbReference>
<dbReference type="Proteomes" id="UP000285283">
    <property type="component" value="Unassembled WGS sequence"/>
</dbReference>
<evidence type="ECO:0000256" key="4">
    <source>
        <dbReference type="ARBA" id="ARBA00022989"/>
    </source>
</evidence>
<evidence type="ECO:0000313" key="12">
    <source>
        <dbReference type="Proteomes" id="UP000285283"/>
    </source>
</evidence>
<evidence type="ECO:0000313" key="9">
    <source>
        <dbReference type="EMBL" id="RGL14806.1"/>
    </source>
</evidence>
<evidence type="ECO:0000313" key="13">
    <source>
        <dbReference type="Proteomes" id="UP000320533"/>
    </source>
</evidence>
<evidence type="ECO:0000313" key="8">
    <source>
        <dbReference type="EMBL" id="KAB4170200.1"/>
    </source>
</evidence>
<reference evidence="7 13" key="3">
    <citation type="submission" date="2019-06" db="EMBL/GenBank/DDBJ databases">
        <title>Complete genome sequence of Bacteroides uniformis NBRC 113350.</title>
        <authorList>
            <person name="Miura T."/>
            <person name="Furukawa M."/>
            <person name="Shimamura M."/>
            <person name="Ohyama Y."/>
            <person name="Yamazoe A."/>
            <person name="Kawasaki H."/>
        </authorList>
    </citation>
    <scope>NUCLEOTIDE SEQUENCE [LARGE SCALE GENOMIC DNA]</scope>
    <source>
        <strain evidence="7 13">NBRC 113350</strain>
    </source>
</reference>
<feature type="transmembrane region" description="Helical" evidence="6">
    <location>
        <begin position="121"/>
        <end position="140"/>
    </location>
</feature>
<keyword evidence="5 6" id="KW-0472">Membrane</keyword>
<dbReference type="KEGG" id="bun:Bun01g_30700"/>